<organism evidence="2 3">
    <name type="scientific">Bipolaris victoriae (strain FI3)</name>
    <name type="common">Victoria blight of oats agent</name>
    <name type="synonym">Cochliobolus victoriae</name>
    <dbReference type="NCBI Taxonomy" id="930091"/>
    <lineage>
        <taxon>Eukaryota</taxon>
        <taxon>Fungi</taxon>
        <taxon>Dikarya</taxon>
        <taxon>Ascomycota</taxon>
        <taxon>Pezizomycotina</taxon>
        <taxon>Dothideomycetes</taxon>
        <taxon>Pleosporomycetidae</taxon>
        <taxon>Pleosporales</taxon>
        <taxon>Pleosporineae</taxon>
        <taxon>Pleosporaceae</taxon>
        <taxon>Bipolaris</taxon>
    </lineage>
</organism>
<sequence length="64" mass="6913">MALAISSQGEGGTWRSDPKRASSAGTDADHYSSSRWPFASHYLLVSTSLISSPHPLLSSHFDFC</sequence>
<dbReference type="GeneID" id="26258900"/>
<evidence type="ECO:0000313" key="3">
    <source>
        <dbReference type="Proteomes" id="UP000054337"/>
    </source>
</evidence>
<name>W7EVK9_BIPV3</name>
<gene>
    <name evidence="2" type="ORF">COCVIDRAFT_88699</name>
</gene>
<accession>W7EVK9</accession>
<proteinExistence type="predicted"/>
<protein>
    <submittedName>
        <fullName evidence="2">Uncharacterized protein</fullName>
    </submittedName>
</protein>
<dbReference type="HOGENOM" id="CLU_2867333_0_0_1"/>
<keyword evidence="3" id="KW-1185">Reference proteome</keyword>
<feature type="region of interest" description="Disordered" evidence="1">
    <location>
        <begin position="1"/>
        <end position="33"/>
    </location>
</feature>
<dbReference type="Proteomes" id="UP000054337">
    <property type="component" value="Unassembled WGS sequence"/>
</dbReference>
<evidence type="ECO:0000256" key="1">
    <source>
        <dbReference type="SAM" id="MobiDB-lite"/>
    </source>
</evidence>
<evidence type="ECO:0000313" key="2">
    <source>
        <dbReference type="EMBL" id="EUN31004.1"/>
    </source>
</evidence>
<reference evidence="2 3" key="1">
    <citation type="journal article" date="2013" name="PLoS Genet.">
        <title>Comparative genome structure, secondary metabolite, and effector coding capacity across Cochliobolus pathogens.</title>
        <authorList>
            <person name="Condon B.J."/>
            <person name="Leng Y."/>
            <person name="Wu D."/>
            <person name="Bushley K.E."/>
            <person name="Ohm R.A."/>
            <person name="Otillar R."/>
            <person name="Martin J."/>
            <person name="Schackwitz W."/>
            <person name="Grimwood J."/>
            <person name="MohdZainudin N."/>
            <person name="Xue C."/>
            <person name="Wang R."/>
            <person name="Manning V.A."/>
            <person name="Dhillon B."/>
            <person name="Tu Z.J."/>
            <person name="Steffenson B.J."/>
            <person name="Salamov A."/>
            <person name="Sun H."/>
            <person name="Lowry S."/>
            <person name="LaButti K."/>
            <person name="Han J."/>
            <person name="Copeland A."/>
            <person name="Lindquist E."/>
            <person name="Barry K."/>
            <person name="Schmutz J."/>
            <person name="Baker S.E."/>
            <person name="Ciuffetti L.M."/>
            <person name="Grigoriev I.V."/>
            <person name="Zhong S."/>
            <person name="Turgeon B.G."/>
        </authorList>
    </citation>
    <scope>NUCLEOTIDE SEQUENCE [LARGE SCALE GENOMIC DNA]</scope>
    <source>
        <strain evidence="2 3">FI3</strain>
    </source>
</reference>
<dbReference type="AlphaFoldDB" id="W7EVK9"/>
<dbReference type="RefSeq" id="XP_014560622.1">
    <property type="nucleotide sequence ID" value="XM_014705136.1"/>
</dbReference>
<dbReference type="EMBL" id="KI968701">
    <property type="protein sequence ID" value="EUN31004.1"/>
    <property type="molecule type" value="Genomic_DNA"/>
</dbReference>